<evidence type="ECO:0000256" key="2">
    <source>
        <dbReference type="ARBA" id="ARBA00022801"/>
    </source>
</evidence>
<dbReference type="Pfam" id="PF00135">
    <property type="entry name" value="COesterase"/>
    <property type="match status" value="1"/>
</dbReference>
<comment type="similarity">
    <text evidence="1 3">Belongs to the type-B carboxylesterase/lipase family.</text>
</comment>
<dbReference type="AlphaFoldDB" id="A0A9P5EAX2"/>
<dbReference type="PANTHER" id="PTHR43142">
    <property type="entry name" value="CARBOXYLIC ESTER HYDROLASE"/>
    <property type="match status" value="1"/>
</dbReference>
<gene>
    <name evidence="5" type="ORF">FAGAP_7619</name>
</gene>
<evidence type="ECO:0000259" key="4">
    <source>
        <dbReference type="Pfam" id="PF00135"/>
    </source>
</evidence>
<organism evidence="5 6">
    <name type="scientific">Fusarium agapanthi</name>
    <dbReference type="NCBI Taxonomy" id="1803897"/>
    <lineage>
        <taxon>Eukaryota</taxon>
        <taxon>Fungi</taxon>
        <taxon>Dikarya</taxon>
        <taxon>Ascomycota</taxon>
        <taxon>Pezizomycotina</taxon>
        <taxon>Sordariomycetes</taxon>
        <taxon>Hypocreomycetidae</taxon>
        <taxon>Hypocreales</taxon>
        <taxon>Nectriaceae</taxon>
        <taxon>Fusarium</taxon>
        <taxon>Fusarium fujikuroi species complex</taxon>
    </lineage>
</organism>
<dbReference type="SUPFAM" id="SSF53474">
    <property type="entry name" value="alpha/beta-Hydrolases"/>
    <property type="match status" value="1"/>
</dbReference>
<dbReference type="PROSITE" id="PS00122">
    <property type="entry name" value="CARBOXYLESTERASE_B_1"/>
    <property type="match status" value="1"/>
</dbReference>
<dbReference type="GO" id="GO:0016787">
    <property type="term" value="F:hydrolase activity"/>
    <property type="evidence" value="ECO:0007669"/>
    <property type="project" value="UniProtKB-KW"/>
</dbReference>
<name>A0A9P5EAX2_9HYPO</name>
<keyword evidence="6" id="KW-1185">Reference proteome</keyword>
<feature type="domain" description="Carboxylesterase type B" evidence="4">
    <location>
        <begin position="19"/>
        <end position="230"/>
    </location>
</feature>
<dbReference type="Proteomes" id="UP000737391">
    <property type="component" value="Unassembled WGS sequence"/>
</dbReference>
<evidence type="ECO:0000256" key="3">
    <source>
        <dbReference type="RuleBase" id="RU361235"/>
    </source>
</evidence>
<accession>A0A9P5EAX2</accession>
<dbReference type="Gene3D" id="3.40.50.1820">
    <property type="entry name" value="alpha/beta hydrolase"/>
    <property type="match status" value="1"/>
</dbReference>
<comment type="caution">
    <text evidence="5">The sequence shown here is derived from an EMBL/GenBank/DDBJ whole genome shotgun (WGS) entry which is preliminary data.</text>
</comment>
<evidence type="ECO:0000313" key="6">
    <source>
        <dbReference type="Proteomes" id="UP000737391"/>
    </source>
</evidence>
<evidence type="ECO:0000313" key="5">
    <source>
        <dbReference type="EMBL" id="KAF4496249.1"/>
    </source>
</evidence>
<dbReference type="InterPro" id="IPR002018">
    <property type="entry name" value="CarbesteraseB"/>
</dbReference>
<protein>
    <recommendedName>
        <fullName evidence="3">Carboxylic ester hydrolase</fullName>
        <ecNumber evidence="3">3.1.1.-</ecNumber>
    </recommendedName>
</protein>
<dbReference type="PANTHER" id="PTHR43142:SF8">
    <property type="entry name" value="CARBOXYLIC ESTER HYDROLASE"/>
    <property type="match status" value="1"/>
</dbReference>
<reference evidence="5" key="1">
    <citation type="submission" date="2020-01" db="EMBL/GenBank/DDBJ databases">
        <title>Identification and distribution of gene clusters putatively required for synthesis of sphingolipid metabolism inhibitors in phylogenetically diverse species of the filamentous fungus Fusarium.</title>
        <authorList>
            <person name="Kim H.-S."/>
            <person name="Busman M."/>
            <person name="Brown D.W."/>
            <person name="Divon H."/>
            <person name="Uhlig S."/>
            <person name="Proctor R.H."/>
        </authorList>
    </citation>
    <scope>NUCLEOTIDE SEQUENCE</scope>
    <source>
        <strain evidence="5">NRRL 31653</strain>
    </source>
</reference>
<keyword evidence="2 3" id="KW-0378">Hydrolase</keyword>
<evidence type="ECO:0000256" key="1">
    <source>
        <dbReference type="ARBA" id="ARBA00005964"/>
    </source>
</evidence>
<dbReference type="OrthoDB" id="6846267at2759"/>
<dbReference type="InterPro" id="IPR019826">
    <property type="entry name" value="Carboxylesterase_B_AS"/>
</dbReference>
<dbReference type="EMBL" id="LUFC02000560">
    <property type="protein sequence ID" value="KAF4496249.1"/>
    <property type="molecule type" value="Genomic_DNA"/>
</dbReference>
<sequence length="341" mass="38242">MENTISYGEKAYDLNLGEKGKIRDIQFDQKSRRYAGILYALPPTGNYRWRKPRPLPPSYTYANGEDGPFDATQFKAICPQKAFHVGKAEGGDGTYSEDCLFMNIWTPFGDEKNSKWPVMLWLHGVWFQMGDPSQDPGMDPTELISTNGLNAIIVAIGYRLNIFGFLAGEALLEESQGDSAGNFGLWDQRMAAEWVKQNVSLFGGDPNNITLAGRSAGAYSVESQMLYEFRKPGPKTSLYRHSCTAKVTSGSQALVTTQDLVEAIPKLEHHTFRPVTDHLFIHPNMMEYLSSPDFAHEFKSRGYKILIGEVANEETLYSVYNSPTEPSLDALRMQVVNYYSP</sequence>
<proteinExistence type="inferred from homology"/>
<dbReference type="EC" id="3.1.1.-" evidence="3"/>
<dbReference type="InterPro" id="IPR029058">
    <property type="entry name" value="AB_hydrolase_fold"/>
</dbReference>